<dbReference type="Pfam" id="PF14257">
    <property type="entry name" value="DUF4349"/>
    <property type="match status" value="1"/>
</dbReference>
<feature type="non-terminal residue" evidence="3">
    <location>
        <position position="225"/>
    </location>
</feature>
<proteinExistence type="predicted"/>
<feature type="region of interest" description="Disordered" evidence="1">
    <location>
        <begin position="83"/>
        <end position="117"/>
    </location>
</feature>
<protein>
    <submittedName>
        <fullName evidence="3">DUF4349 domain-containing protein</fullName>
    </submittedName>
</protein>
<dbReference type="RefSeq" id="WP_192040311.1">
    <property type="nucleotide sequence ID" value="NZ_JACYWE010000012.1"/>
</dbReference>
<dbReference type="Proteomes" id="UP000642993">
    <property type="component" value="Unassembled WGS sequence"/>
</dbReference>
<organism evidence="3 4">
    <name type="scientific">Lolliginicoccus lacisalsi</name>
    <dbReference type="NCBI Taxonomy" id="2742202"/>
    <lineage>
        <taxon>Bacteria</taxon>
        <taxon>Bacillati</taxon>
        <taxon>Actinomycetota</taxon>
        <taxon>Actinomycetes</taxon>
        <taxon>Mycobacteriales</taxon>
        <taxon>Hoyosellaceae</taxon>
        <taxon>Lolliginicoccus</taxon>
    </lineage>
</organism>
<feature type="domain" description="DUF4349" evidence="2">
    <location>
        <begin position="69"/>
        <end position="223"/>
    </location>
</feature>
<reference evidence="3" key="1">
    <citation type="submission" date="2020-09" db="EMBL/GenBank/DDBJ databases">
        <title>Hoyosella lacisalsi sp. nov., a halotolerant actinobacterium isolated from soil of Lake Gudzhirganskoe.</title>
        <authorList>
            <person name="Yang Q."/>
            <person name="Guo P.Y."/>
            <person name="Liu S.W."/>
            <person name="Li F.N."/>
            <person name="Sun C.H."/>
        </authorList>
    </citation>
    <scope>NUCLEOTIDE SEQUENCE</scope>
    <source>
        <strain evidence="3">G463</strain>
    </source>
</reference>
<keyword evidence="4" id="KW-1185">Reference proteome</keyword>
<evidence type="ECO:0000256" key="1">
    <source>
        <dbReference type="SAM" id="MobiDB-lite"/>
    </source>
</evidence>
<feature type="region of interest" description="Disordered" evidence="1">
    <location>
        <begin position="34"/>
        <end position="64"/>
    </location>
</feature>
<dbReference type="AlphaFoldDB" id="A0A927PN74"/>
<sequence length="225" mass="23926">MTSQPLTRRRARFVPLLIAVILLALATGCSGTVQEDFSPSPFPVGDGELREDSAGGALAPRQAPDAVQREVIRHATMTIQVPDPAAASQEAAEAAQRAGGRIDHRTERPPTSQSVGSASLTMRVPADRLDPVIEQLRALGTVSELTISSSDVTIQVVDLDARIDALATSVSRLQEIMGTATSAEDLIAAETALAERQAQLDGLRSQREHLADQVDLSTLDLYLAQ</sequence>
<evidence type="ECO:0000313" key="3">
    <source>
        <dbReference type="EMBL" id="MBD8507844.1"/>
    </source>
</evidence>
<gene>
    <name evidence="3" type="ORF">HT102_15245</name>
</gene>
<name>A0A927PN74_9ACTN</name>
<evidence type="ECO:0000313" key="4">
    <source>
        <dbReference type="Proteomes" id="UP000642993"/>
    </source>
</evidence>
<evidence type="ECO:0000259" key="2">
    <source>
        <dbReference type="Pfam" id="PF14257"/>
    </source>
</evidence>
<comment type="caution">
    <text evidence="3">The sequence shown here is derived from an EMBL/GenBank/DDBJ whole genome shotgun (WGS) entry which is preliminary data.</text>
</comment>
<dbReference type="InterPro" id="IPR025645">
    <property type="entry name" value="DUF4349"/>
</dbReference>
<feature type="compositionally biased region" description="Low complexity" evidence="1">
    <location>
        <begin position="85"/>
        <end position="99"/>
    </location>
</feature>
<dbReference type="EMBL" id="JACYWE010000012">
    <property type="protein sequence ID" value="MBD8507844.1"/>
    <property type="molecule type" value="Genomic_DNA"/>
</dbReference>
<accession>A0A927PN74</accession>